<organism evidence="12 13">
    <name type="scientific">Sapientia aquatica</name>
    <dbReference type="NCBI Taxonomy" id="1549640"/>
    <lineage>
        <taxon>Bacteria</taxon>
        <taxon>Pseudomonadati</taxon>
        <taxon>Pseudomonadota</taxon>
        <taxon>Betaproteobacteria</taxon>
        <taxon>Burkholderiales</taxon>
        <taxon>Oxalobacteraceae</taxon>
        <taxon>Sapientia</taxon>
    </lineage>
</organism>
<dbReference type="Proteomes" id="UP000294829">
    <property type="component" value="Unassembled WGS sequence"/>
</dbReference>
<dbReference type="GO" id="GO:0006633">
    <property type="term" value="P:fatty acid biosynthetic process"/>
    <property type="evidence" value="ECO:0007669"/>
    <property type="project" value="UniProtKB-KW"/>
</dbReference>
<evidence type="ECO:0000256" key="1">
    <source>
        <dbReference type="ARBA" id="ARBA00004956"/>
    </source>
</evidence>
<dbReference type="NCBIfam" id="TIGR00513">
    <property type="entry name" value="accA"/>
    <property type="match status" value="1"/>
</dbReference>
<keyword evidence="10" id="KW-0963">Cytoplasm</keyword>
<dbReference type="InterPro" id="IPR001095">
    <property type="entry name" value="Acetyl_CoA_COase_a_su"/>
</dbReference>
<accession>A0A4R5W777</accession>
<comment type="subunit">
    <text evidence="10">Acetyl-CoA carboxylase is a heterohexamer composed of biotin carboxyl carrier protein (AccB), biotin carboxylase (AccC) and two subunits each of ACCase subunit alpha (AccA) and ACCase subunit beta (AccD).</text>
</comment>
<keyword evidence="13" id="KW-1185">Reference proteome</keyword>
<evidence type="ECO:0000313" key="13">
    <source>
        <dbReference type="Proteomes" id="UP000294829"/>
    </source>
</evidence>
<dbReference type="PRINTS" id="PR01069">
    <property type="entry name" value="ACCCTRFRASEA"/>
</dbReference>
<comment type="caution">
    <text evidence="12">The sequence shown here is derived from an EMBL/GenBank/DDBJ whole genome shotgun (WGS) entry which is preliminary data.</text>
</comment>
<evidence type="ECO:0000256" key="6">
    <source>
        <dbReference type="ARBA" id="ARBA00022840"/>
    </source>
</evidence>
<dbReference type="GO" id="GO:0009317">
    <property type="term" value="C:acetyl-CoA carboxylase complex"/>
    <property type="evidence" value="ECO:0007669"/>
    <property type="project" value="InterPro"/>
</dbReference>
<name>A0A4R5W777_9BURK</name>
<dbReference type="EC" id="2.1.3.15" evidence="10"/>
<dbReference type="EMBL" id="SMYL01000001">
    <property type="protein sequence ID" value="TDK68274.1"/>
    <property type="molecule type" value="Genomic_DNA"/>
</dbReference>
<evidence type="ECO:0000256" key="7">
    <source>
        <dbReference type="ARBA" id="ARBA00023098"/>
    </source>
</evidence>
<dbReference type="Pfam" id="PF03255">
    <property type="entry name" value="ACCA"/>
    <property type="match status" value="1"/>
</dbReference>
<dbReference type="PROSITE" id="PS50989">
    <property type="entry name" value="COA_CT_CTER"/>
    <property type="match status" value="1"/>
</dbReference>
<dbReference type="Gene3D" id="3.90.226.10">
    <property type="entry name" value="2-enoyl-CoA Hydratase, Chain A, domain 1"/>
    <property type="match status" value="1"/>
</dbReference>
<comment type="function">
    <text evidence="10">Component of the acetyl coenzyme A carboxylase (ACC) complex. First, biotin carboxylase catalyzes the carboxylation of biotin on its carrier protein (BCCP) and then the CO(2) group is transferred by the carboxyltransferase to acetyl-CoA to form malonyl-CoA.</text>
</comment>
<dbReference type="GO" id="GO:2001295">
    <property type="term" value="P:malonyl-CoA biosynthetic process"/>
    <property type="evidence" value="ECO:0007669"/>
    <property type="project" value="UniProtKB-UniRule"/>
</dbReference>
<keyword evidence="6 10" id="KW-0067">ATP-binding</keyword>
<evidence type="ECO:0000256" key="2">
    <source>
        <dbReference type="ARBA" id="ARBA00022516"/>
    </source>
</evidence>
<dbReference type="SUPFAM" id="SSF52096">
    <property type="entry name" value="ClpP/crotonase"/>
    <property type="match status" value="1"/>
</dbReference>
<evidence type="ECO:0000259" key="11">
    <source>
        <dbReference type="PROSITE" id="PS50989"/>
    </source>
</evidence>
<evidence type="ECO:0000256" key="4">
    <source>
        <dbReference type="ARBA" id="ARBA00022741"/>
    </source>
</evidence>
<keyword evidence="8 10" id="KW-0275">Fatty acid biosynthesis</keyword>
<comment type="similarity">
    <text evidence="10">Belongs to the AccA family.</text>
</comment>
<dbReference type="PANTHER" id="PTHR42853">
    <property type="entry name" value="ACETYL-COENZYME A CARBOXYLASE CARBOXYL TRANSFERASE SUBUNIT ALPHA"/>
    <property type="match status" value="1"/>
</dbReference>
<keyword evidence="4 10" id="KW-0547">Nucleotide-binding</keyword>
<evidence type="ECO:0000256" key="3">
    <source>
        <dbReference type="ARBA" id="ARBA00022679"/>
    </source>
</evidence>
<comment type="pathway">
    <text evidence="1 10">Lipid metabolism; malonyl-CoA biosynthesis; malonyl-CoA from acetyl-CoA: step 1/1.</text>
</comment>
<reference evidence="12 13" key="1">
    <citation type="submission" date="2019-03" db="EMBL/GenBank/DDBJ databases">
        <title>Sapientia aquatica gen. nov., sp. nov., isolated from a crater lake.</title>
        <authorList>
            <person name="Felfoldi T."/>
            <person name="Szabo A."/>
            <person name="Toth E."/>
            <person name="Schumann P."/>
            <person name="Keki Z."/>
            <person name="Marialigeti K."/>
            <person name="Mathe I."/>
        </authorList>
    </citation>
    <scope>NUCLEOTIDE SEQUENCE [LARGE SCALE GENOMIC DNA]</scope>
    <source>
        <strain evidence="12 13">SA-152</strain>
    </source>
</reference>
<protein>
    <recommendedName>
        <fullName evidence="10">Acetyl-coenzyme A carboxylase carboxyl transferase subunit alpha</fullName>
        <shortName evidence="10">ACCase subunit alpha</shortName>
        <shortName evidence="10">Acetyl-CoA carboxylase carboxyltransferase subunit alpha</shortName>
        <ecNumber evidence="10">2.1.3.15</ecNumber>
    </recommendedName>
</protein>
<dbReference type="PANTHER" id="PTHR42853:SF3">
    <property type="entry name" value="ACETYL-COENZYME A CARBOXYLASE CARBOXYL TRANSFERASE SUBUNIT ALPHA, CHLOROPLASTIC"/>
    <property type="match status" value="1"/>
</dbReference>
<dbReference type="NCBIfam" id="NF041504">
    <property type="entry name" value="AccA_sub"/>
    <property type="match status" value="1"/>
</dbReference>
<evidence type="ECO:0000313" key="12">
    <source>
        <dbReference type="EMBL" id="TDK68274.1"/>
    </source>
</evidence>
<evidence type="ECO:0000256" key="9">
    <source>
        <dbReference type="ARBA" id="ARBA00049152"/>
    </source>
</evidence>
<keyword evidence="3 10" id="KW-0808">Transferase</keyword>
<dbReference type="NCBIfam" id="NF004344">
    <property type="entry name" value="PRK05724.1"/>
    <property type="match status" value="1"/>
</dbReference>
<dbReference type="AlphaFoldDB" id="A0A4R5W777"/>
<dbReference type="GO" id="GO:0005524">
    <property type="term" value="F:ATP binding"/>
    <property type="evidence" value="ECO:0007669"/>
    <property type="project" value="UniProtKB-KW"/>
</dbReference>
<keyword evidence="5 10" id="KW-0276">Fatty acid metabolism</keyword>
<dbReference type="OrthoDB" id="9808023at2"/>
<dbReference type="RefSeq" id="WP_133324781.1">
    <property type="nucleotide sequence ID" value="NZ_SMYL01000001.1"/>
</dbReference>
<dbReference type="UniPathway" id="UPA00655">
    <property type="reaction ID" value="UER00711"/>
</dbReference>
<keyword evidence="12" id="KW-0436">Ligase</keyword>
<gene>
    <name evidence="10" type="primary">accA</name>
    <name evidence="12" type="ORF">E2I14_01640</name>
</gene>
<evidence type="ECO:0000256" key="5">
    <source>
        <dbReference type="ARBA" id="ARBA00022832"/>
    </source>
</evidence>
<dbReference type="HAMAP" id="MF_00823">
    <property type="entry name" value="AcetylCoA_CT_alpha"/>
    <property type="match status" value="1"/>
</dbReference>
<sequence>MTKTTFLSFEQSVAELESKIEELRFVQDDSAVDISEEIDRLSKKSQLLTKDIYAKLTPWQVSQISRHPQRPYTLDYINEIFTDFHELHGDRSFADDQAIVGGLARFNGQACMVMGHQKGRDTKERAIRNFGMPKPEGYRKAMRLMKLAEKFNLPVFTFIDTTGAWPGIDAEERGQSEAIGHNLYVMAELKVPLIATIIGEGGSGGALAMAVGDAVLMLQYATYSVISPEGCASILWKTSERAADAAEALGLTAHRLKAIGLIDKIITEPLGGAHRDPKQMAVLVKRALADTLRQFQGVKTKDLLEARHEKLMSYGKFKETKAAE</sequence>
<evidence type="ECO:0000256" key="8">
    <source>
        <dbReference type="ARBA" id="ARBA00023160"/>
    </source>
</evidence>
<evidence type="ECO:0000256" key="10">
    <source>
        <dbReference type="HAMAP-Rule" id="MF_00823"/>
    </source>
</evidence>
<dbReference type="InterPro" id="IPR011763">
    <property type="entry name" value="COA_CT_C"/>
</dbReference>
<keyword evidence="7 10" id="KW-0443">Lipid metabolism</keyword>
<dbReference type="GO" id="GO:0016743">
    <property type="term" value="F:carboxyl- or carbamoyltransferase activity"/>
    <property type="evidence" value="ECO:0007669"/>
    <property type="project" value="UniProtKB-UniRule"/>
</dbReference>
<dbReference type="GO" id="GO:0003989">
    <property type="term" value="F:acetyl-CoA carboxylase activity"/>
    <property type="evidence" value="ECO:0007669"/>
    <property type="project" value="InterPro"/>
</dbReference>
<dbReference type="InterPro" id="IPR029045">
    <property type="entry name" value="ClpP/crotonase-like_dom_sf"/>
</dbReference>
<feature type="domain" description="CoA carboxyltransferase C-terminal" evidence="11">
    <location>
        <begin position="40"/>
        <end position="294"/>
    </location>
</feature>
<keyword evidence="2 10" id="KW-0444">Lipid biosynthesis</keyword>
<comment type="subcellular location">
    <subcellularLocation>
        <location evidence="10">Cytoplasm</location>
    </subcellularLocation>
</comment>
<comment type="catalytic activity">
    <reaction evidence="9 10">
        <text>N(6)-carboxybiotinyl-L-lysyl-[protein] + acetyl-CoA = N(6)-biotinyl-L-lysyl-[protein] + malonyl-CoA</text>
        <dbReference type="Rhea" id="RHEA:54728"/>
        <dbReference type="Rhea" id="RHEA-COMP:10505"/>
        <dbReference type="Rhea" id="RHEA-COMP:10506"/>
        <dbReference type="ChEBI" id="CHEBI:57288"/>
        <dbReference type="ChEBI" id="CHEBI:57384"/>
        <dbReference type="ChEBI" id="CHEBI:83144"/>
        <dbReference type="ChEBI" id="CHEBI:83145"/>
        <dbReference type="EC" id="2.1.3.15"/>
    </reaction>
</comment>
<proteinExistence type="inferred from homology"/>